<evidence type="ECO:0000259" key="1">
    <source>
        <dbReference type="Pfam" id="PF13392"/>
    </source>
</evidence>
<gene>
    <name evidence="2" type="ORF">AAH991_27200</name>
</gene>
<evidence type="ECO:0000313" key="3">
    <source>
        <dbReference type="Proteomes" id="UP001447516"/>
    </source>
</evidence>
<dbReference type="RefSeq" id="WP_346228747.1">
    <property type="nucleotide sequence ID" value="NZ_JBDJAW010000026.1"/>
</dbReference>
<proteinExistence type="predicted"/>
<sequence>MVYGTAVRRFAEKIEVLENGCWRWTGATNGHRPGGPRGLFWTGTRFQTAYRWAWEANNGPVPEGLEMDHYRFPDDGCIGPLCAHPEHVRPVTHRENVLRGNGPSARNARKTACPQGHPYDRVDSRGVRYCSICRAEYSRTYRATRAA</sequence>
<evidence type="ECO:0000313" key="2">
    <source>
        <dbReference type="EMBL" id="MEN3538826.1"/>
    </source>
</evidence>
<feature type="domain" description="HNH nuclease" evidence="1">
    <location>
        <begin position="51"/>
        <end position="97"/>
    </location>
</feature>
<dbReference type="Pfam" id="PF13392">
    <property type="entry name" value="HNH_3"/>
    <property type="match status" value="1"/>
</dbReference>
<dbReference type="InterPro" id="IPR003615">
    <property type="entry name" value="HNH_nuc"/>
</dbReference>
<name>A0ABV0AX00_9ACTN</name>
<comment type="caution">
    <text evidence="2">The sequence shown here is derived from an EMBL/GenBank/DDBJ whole genome shotgun (WGS) entry which is preliminary data.</text>
</comment>
<keyword evidence="3" id="KW-1185">Reference proteome</keyword>
<accession>A0ABV0AX00</accession>
<dbReference type="EMBL" id="JBDJAW010000026">
    <property type="protein sequence ID" value="MEN3538826.1"/>
    <property type="molecule type" value="Genomic_DNA"/>
</dbReference>
<protein>
    <recommendedName>
        <fullName evidence="1">HNH nuclease domain-containing protein</fullName>
    </recommendedName>
</protein>
<organism evidence="2 3">
    <name type="scientific">Microbispora maris</name>
    <dbReference type="NCBI Taxonomy" id="3144104"/>
    <lineage>
        <taxon>Bacteria</taxon>
        <taxon>Bacillati</taxon>
        <taxon>Actinomycetota</taxon>
        <taxon>Actinomycetes</taxon>
        <taxon>Streptosporangiales</taxon>
        <taxon>Streptosporangiaceae</taxon>
        <taxon>Microbispora</taxon>
    </lineage>
</organism>
<dbReference type="Proteomes" id="UP001447516">
    <property type="component" value="Unassembled WGS sequence"/>
</dbReference>
<reference evidence="2 3" key="1">
    <citation type="submission" date="2024-05" db="EMBL/GenBank/DDBJ databases">
        <title>Microbispora sp.ZYX-F-249.</title>
        <authorList>
            <person name="Xie H."/>
        </authorList>
    </citation>
    <scope>NUCLEOTIDE SEQUENCE [LARGE SCALE GENOMIC DNA]</scope>
    <source>
        <strain evidence="2 3">ZYX-F-249</strain>
    </source>
</reference>